<evidence type="ECO:0000313" key="3">
    <source>
        <dbReference type="EMBL" id="GGZ96655.1"/>
    </source>
</evidence>
<feature type="chain" id="PRO_5037595038" description="Fe/B12 periplasmic-binding domain-containing protein" evidence="1">
    <location>
        <begin position="22"/>
        <end position="276"/>
    </location>
</feature>
<dbReference type="RefSeq" id="WP_189540377.1">
    <property type="nucleotide sequence ID" value="NZ_BMZD01000003.1"/>
</dbReference>
<dbReference type="PROSITE" id="PS50983">
    <property type="entry name" value="FE_B12_PBP"/>
    <property type="match status" value="1"/>
</dbReference>
<gene>
    <name evidence="3" type="ORF">GCM10011617_16560</name>
</gene>
<dbReference type="Gene3D" id="3.40.50.1980">
    <property type="entry name" value="Nitrogenase molybdenum iron protein domain"/>
    <property type="match status" value="2"/>
</dbReference>
<protein>
    <recommendedName>
        <fullName evidence="2">Fe/B12 periplasmic-binding domain-containing protein</fullName>
    </recommendedName>
</protein>
<feature type="signal peptide" evidence="1">
    <location>
        <begin position="1"/>
        <end position="21"/>
    </location>
</feature>
<dbReference type="InterPro" id="IPR002491">
    <property type="entry name" value="ABC_transptr_periplasmic_BD"/>
</dbReference>
<sequence>MVRALPPLIALALGACTVAPAREAAAPLPRIVSLNPCTDAILAEVADPEQVLALSSYSQDPASSSMDVALARRFRAVGGTVEEVAALRPDVVLSGNFMALATRGALERLGARLELLPIAQTVADSRAQVRQIAALAGHPQRGEALVARIDAALAAARPTGGAPVPALVWQSGGMVPGPDTLIADLLTHTGFTNAAAARGLRQADLLPLEQVLADPPRVILTAGSLHGNEDRLLRHPALGALGDKTTRAPLDANLLWCGGPTIIRAAGRLAEVRRAL</sequence>
<evidence type="ECO:0000313" key="4">
    <source>
        <dbReference type="Proteomes" id="UP000634139"/>
    </source>
</evidence>
<dbReference type="PANTHER" id="PTHR30535">
    <property type="entry name" value="VITAMIN B12-BINDING PROTEIN"/>
    <property type="match status" value="1"/>
</dbReference>
<proteinExistence type="predicted"/>
<comment type="caution">
    <text evidence="3">The sequence shown here is derived from an EMBL/GenBank/DDBJ whole genome shotgun (WGS) entry which is preliminary data.</text>
</comment>
<dbReference type="Proteomes" id="UP000634139">
    <property type="component" value="Unassembled WGS sequence"/>
</dbReference>
<dbReference type="SUPFAM" id="SSF53807">
    <property type="entry name" value="Helical backbone' metal receptor"/>
    <property type="match status" value="1"/>
</dbReference>
<dbReference type="PROSITE" id="PS51257">
    <property type="entry name" value="PROKAR_LIPOPROTEIN"/>
    <property type="match status" value="1"/>
</dbReference>
<organism evidence="3 4">
    <name type="scientific">Novosphingobium arvoryzae</name>
    <dbReference type="NCBI Taxonomy" id="1256514"/>
    <lineage>
        <taxon>Bacteria</taxon>
        <taxon>Pseudomonadati</taxon>
        <taxon>Pseudomonadota</taxon>
        <taxon>Alphaproteobacteria</taxon>
        <taxon>Sphingomonadales</taxon>
        <taxon>Sphingomonadaceae</taxon>
        <taxon>Novosphingobium</taxon>
    </lineage>
</organism>
<dbReference type="Pfam" id="PF01497">
    <property type="entry name" value="Peripla_BP_2"/>
    <property type="match status" value="1"/>
</dbReference>
<reference evidence="3" key="1">
    <citation type="journal article" date="2014" name="Int. J. Syst. Evol. Microbiol.">
        <title>Complete genome sequence of Corynebacterium casei LMG S-19264T (=DSM 44701T), isolated from a smear-ripened cheese.</title>
        <authorList>
            <consortium name="US DOE Joint Genome Institute (JGI-PGF)"/>
            <person name="Walter F."/>
            <person name="Albersmeier A."/>
            <person name="Kalinowski J."/>
            <person name="Ruckert C."/>
        </authorList>
    </citation>
    <scope>NUCLEOTIDE SEQUENCE</scope>
    <source>
        <strain evidence="3">KCTC 32422</strain>
    </source>
</reference>
<dbReference type="InterPro" id="IPR050902">
    <property type="entry name" value="ABC_Transporter_SBP"/>
</dbReference>
<dbReference type="AlphaFoldDB" id="A0A918RFB1"/>
<keyword evidence="1" id="KW-0732">Signal</keyword>
<reference evidence="3" key="2">
    <citation type="submission" date="2020-09" db="EMBL/GenBank/DDBJ databases">
        <authorList>
            <person name="Sun Q."/>
            <person name="Kim S."/>
        </authorList>
    </citation>
    <scope>NUCLEOTIDE SEQUENCE</scope>
    <source>
        <strain evidence="3">KCTC 32422</strain>
    </source>
</reference>
<accession>A0A918RFB1</accession>
<dbReference type="EMBL" id="BMZD01000003">
    <property type="protein sequence ID" value="GGZ96655.1"/>
    <property type="molecule type" value="Genomic_DNA"/>
</dbReference>
<keyword evidence="4" id="KW-1185">Reference proteome</keyword>
<dbReference type="PANTHER" id="PTHR30535:SF4">
    <property type="entry name" value="HEMIN-BINDING PERIPLASMIC PROTEIN HMUT"/>
    <property type="match status" value="1"/>
</dbReference>
<name>A0A918RFB1_9SPHN</name>
<evidence type="ECO:0000259" key="2">
    <source>
        <dbReference type="PROSITE" id="PS50983"/>
    </source>
</evidence>
<feature type="domain" description="Fe/B12 periplasmic-binding" evidence="2">
    <location>
        <begin position="30"/>
        <end position="276"/>
    </location>
</feature>
<evidence type="ECO:0000256" key="1">
    <source>
        <dbReference type="SAM" id="SignalP"/>
    </source>
</evidence>